<dbReference type="PROSITE" id="PS00671">
    <property type="entry name" value="D_2_HYDROXYACID_DH_3"/>
    <property type="match status" value="1"/>
</dbReference>
<dbReference type="PANTHER" id="PTHR42789">
    <property type="entry name" value="D-ISOMER SPECIFIC 2-HYDROXYACID DEHYDROGENASE FAMILY PROTEIN (AFU_ORTHOLOGUE AFUA_6G10090)"/>
    <property type="match status" value="1"/>
</dbReference>
<evidence type="ECO:0000259" key="6">
    <source>
        <dbReference type="Pfam" id="PF02826"/>
    </source>
</evidence>
<proteinExistence type="inferred from homology"/>
<dbReference type="InterPro" id="IPR006140">
    <property type="entry name" value="D-isomer_DH_NAD-bd"/>
</dbReference>
<reference evidence="7" key="1">
    <citation type="journal article" date="2020" name="Stud. Mycol.">
        <title>101 Dothideomycetes genomes: a test case for predicting lifestyles and emergence of pathogens.</title>
        <authorList>
            <person name="Haridas S."/>
            <person name="Albert R."/>
            <person name="Binder M."/>
            <person name="Bloem J."/>
            <person name="Labutti K."/>
            <person name="Salamov A."/>
            <person name="Andreopoulos B."/>
            <person name="Baker S."/>
            <person name="Barry K."/>
            <person name="Bills G."/>
            <person name="Bluhm B."/>
            <person name="Cannon C."/>
            <person name="Castanera R."/>
            <person name="Culley D."/>
            <person name="Daum C."/>
            <person name="Ezra D."/>
            <person name="Gonzalez J."/>
            <person name="Henrissat B."/>
            <person name="Kuo A."/>
            <person name="Liang C."/>
            <person name="Lipzen A."/>
            <person name="Lutzoni F."/>
            <person name="Magnuson J."/>
            <person name="Mondo S."/>
            <person name="Nolan M."/>
            <person name="Ohm R."/>
            <person name="Pangilinan J."/>
            <person name="Park H.-J."/>
            <person name="Ramirez L."/>
            <person name="Alfaro M."/>
            <person name="Sun H."/>
            <person name="Tritt A."/>
            <person name="Yoshinaga Y."/>
            <person name="Zwiers L.-H."/>
            <person name="Turgeon B."/>
            <person name="Goodwin S."/>
            <person name="Spatafora J."/>
            <person name="Crous P."/>
            <person name="Grigoriev I."/>
        </authorList>
    </citation>
    <scope>NUCLEOTIDE SEQUENCE</scope>
    <source>
        <strain evidence="7">CBS 101060</strain>
    </source>
</reference>
<comment type="caution">
    <text evidence="7">The sequence shown here is derived from an EMBL/GenBank/DDBJ whole genome shotgun (WGS) entry which is preliminary data.</text>
</comment>
<protein>
    <submittedName>
        <fullName evidence="7">D-isomer-specific 2-hydroxyacid dehydrogenase family protein</fullName>
    </submittedName>
</protein>
<dbReference type="InterPro" id="IPR029753">
    <property type="entry name" value="D-isomer_DH_CS"/>
</dbReference>
<dbReference type="Proteomes" id="UP000799429">
    <property type="component" value="Unassembled WGS sequence"/>
</dbReference>
<dbReference type="Pfam" id="PF02826">
    <property type="entry name" value="2-Hacid_dh_C"/>
    <property type="match status" value="1"/>
</dbReference>
<dbReference type="InterPro" id="IPR006139">
    <property type="entry name" value="D-isomer_2_OHA_DH_cat_dom"/>
</dbReference>
<evidence type="ECO:0000256" key="3">
    <source>
        <dbReference type="ARBA" id="ARBA00023027"/>
    </source>
</evidence>
<dbReference type="AlphaFoldDB" id="A0A9P4VSY9"/>
<keyword evidence="2 4" id="KW-0560">Oxidoreductase</keyword>
<dbReference type="OrthoDB" id="298012at2759"/>
<feature type="domain" description="D-isomer specific 2-hydroxyacid dehydrogenase NAD-binding" evidence="6">
    <location>
        <begin position="153"/>
        <end position="343"/>
    </location>
</feature>
<dbReference type="SUPFAM" id="SSF51735">
    <property type="entry name" value="NAD(P)-binding Rossmann-fold domains"/>
    <property type="match status" value="1"/>
</dbReference>
<feature type="domain" description="D-isomer specific 2-hydroxyacid dehydrogenase catalytic" evidence="5">
    <location>
        <begin position="58"/>
        <end position="371"/>
    </location>
</feature>
<evidence type="ECO:0000313" key="8">
    <source>
        <dbReference type="Proteomes" id="UP000799429"/>
    </source>
</evidence>
<evidence type="ECO:0000259" key="5">
    <source>
        <dbReference type="Pfam" id="PF00389"/>
    </source>
</evidence>
<gene>
    <name evidence="7" type="ORF">M501DRAFT_988736</name>
</gene>
<evidence type="ECO:0000313" key="7">
    <source>
        <dbReference type="EMBL" id="KAF2842533.1"/>
    </source>
</evidence>
<dbReference type="GO" id="GO:0051287">
    <property type="term" value="F:NAD binding"/>
    <property type="evidence" value="ECO:0007669"/>
    <property type="project" value="InterPro"/>
</dbReference>
<evidence type="ECO:0000256" key="4">
    <source>
        <dbReference type="RuleBase" id="RU003719"/>
    </source>
</evidence>
<dbReference type="EMBL" id="MU006090">
    <property type="protein sequence ID" value="KAF2842533.1"/>
    <property type="molecule type" value="Genomic_DNA"/>
</dbReference>
<sequence length="377" mass="41280">MPVELKRIGKKRPTSELETTIIRTGMMASSKHSLAVLDDYANTLAPKLSHLSSRLDISYFPDTLNAKTPHGRAALIERLQPFSIISSMRERTGFPTEVIRALPNLKLLLTTGTRNAAIDLPACAERGIVIAGTGVVTKKSGGAIDPTIEHIWAMILALAKNVVRDDISVKIGGWQSGLNSGLFSKTISLLGLGRLGGQTGKIAKLAFGMEVVAWSNNLTQEKADEKAVQMGLPKGSFKVTSSKDELFRVADILSVHYVLSDRSRGIVGERELALMKKTALLVNSSRGPLIDQDALQKTLNNGKIRGAALDVFEIEPLPLDDPWRTTEWGKDGRSEVLLTPHTGYVEEETINNWYDQVVENIELWLDGKELNTKFALS</sequence>
<dbReference type="SUPFAM" id="SSF52283">
    <property type="entry name" value="Formate/glycerate dehydrogenase catalytic domain-like"/>
    <property type="match status" value="1"/>
</dbReference>
<dbReference type="PANTHER" id="PTHR42789:SF1">
    <property type="entry name" value="D-ISOMER SPECIFIC 2-HYDROXYACID DEHYDROGENASE FAMILY PROTEIN (AFU_ORTHOLOGUE AFUA_6G10090)"/>
    <property type="match status" value="1"/>
</dbReference>
<dbReference type="CDD" id="cd12169">
    <property type="entry name" value="PGDH_like_1"/>
    <property type="match status" value="1"/>
</dbReference>
<keyword evidence="3" id="KW-0520">NAD</keyword>
<dbReference type="InterPro" id="IPR050857">
    <property type="entry name" value="D-2-hydroxyacid_DH"/>
</dbReference>
<evidence type="ECO:0000256" key="1">
    <source>
        <dbReference type="ARBA" id="ARBA00005854"/>
    </source>
</evidence>
<dbReference type="Pfam" id="PF00389">
    <property type="entry name" value="2-Hacid_dh"/>
    <property type="match status" value="1"/>
</dbReference>
<dbReference type="GO" id="GO:0016616">
    <property type="term" value="F:oxidoreductase activity, acting on the CH-OH group of donors, NAD or NADP as acceptor"/>
    <property type="evidence" value="ECO:0007669"/>
    <property type="project" value="InterPro"/>
</dbReference>
<keyword evidence="8" id="KW-1185">Reference proteome</keyword>
<evidence type="ECO:0000256" key="2">
    <source>
        <dbReference type="ARBA" id="ARBA00023002"/>
    </source>
</evidence>
<comment type="similarity">
    <text evidence="1 4">Belongs to the D-isomer specific 2-hydroxyacid dehydrogenase family.</text>
</comment>
<name>A0A9P4VSY9_9PEZI</name>
<accession>A0A9P4VSY9</accession>
<dbReference type="InterPro" id="IPR036291">
    <property type="entry name" value="NAD(P)-bd_dom_sf"/>
</dbReference>
<organism evidence="7 8">
    <name type="scientific">Patellaria atrata CBS 101060</name>
    <dbReference type="NCBI Taxonomy" id="1346257"/>
    <lineage>
        <taxon>Eukaryota</taxon>
        <taxon>Fungi</taxon>
        <taxon>Dikarya</taxon>
        <taxon>Ascomycota</taxon>
        <taxon>Pezizomycotina</taxon>
        <taxon>Dothideomycetes</taxon>
        <taxon>Dothideomycetes incertae sedis</taxon>
        <taxon>Patellariales</taxon>
        <taxon>Patellariaceae</taxon>
        <taxon>Patellaria</taxon>
    </lineage>
</organism>
<dbReference type="Gene3D" id="3.40.50.720">
    <property type="entry name" value="NAD(P)-binding Rossmann-like Domain"/>
    <property type="match status" value="2"/>
</dbReference>